<dbReference type="InterPro" id="IPR050952">
    <property type="entry name" value="TRIM-NHL_E3_ligases"/>
</dbReference>
<dbReference type="PROSITE" id="PS51125">
    <property type="entry name" value="NHL"/>
    <property type="match status" value="4"/>
</dbReference>
<evidence type="ECO:0000313" key="4">
    <source>
        <dbReference type="EMBL" id="KUK80060.1"/>
    </source>
</evidence>
<keyword evidence="3" id="KW-1133">Transmembrane helix</keyword>
<dbReference type="PANTHER" id="PTHR24104:SF25">
    <property type="entry name" value="PROTEIN LIN-41"/>
    <property type="match status" value="1"/>
</dbReference>
<keyword evidence="3" id="KW-0812">Transmembrane</keyword>
<feature type="repeat" description="NHL" evidence="2">
    <location>
        <begin position="45"/>
        <end position="84"/>
    </location>
</feature>
<name>A0A101HNE5_9BACT</name>
<feature type="repeat" description="NHL" evidence="2">
    <location>
        <begin position="88"/>
        <end position="131"/>
    </location>
</feature>
<evidence type="ECO:0000256" key="2">
    <source>
        <dbReference type="PROSITE-ProRule" id="PRU00504"/>
    </source>
</evidence>
<evidence type="ECO:0000313" key="5">
    <source>
        <dbReference type="Proteomes" id="UP000054092"/>
    </source>
</evidence>
<dbReference type="AlphaFoldDB" id="A0A101HNE5"/>
<gene>
    <name evidence="4" type="ORF">XD94_1195</name>
</gene>
<reference evidence="5" key="1">
    <citation type="journal article" date="2015" name="MBio">
        <title>Genome-Resolved Metagenomic Analysis Reveals Roles for Candidate Phyla and Other Microbial Community Members in Biogeochemical Transformations in Oil Reservoirs.</title>
        <authorList>
            <person name="Hu P."/>
            <person name="Tom L."/>
            <person name="Singh A."/>
            <person name="Thomas B.C."/>
            <person name="Baker B.J."/>
            <person name="Piceno Y.M."/>
            <person name="Andersen G.L."/>
            <person name="Banfield J.F."/>
        </authorList>
    </citation>
    <scope>NUCLEOTIDE SEQUENCE [LARGE SCALE GENOMIC DNA]</scope>
</reference>
<comment type="caution">
    <text evidence="4">The sequence shown here is derived from an EMBL/GenBank/DDBJ whole genome shotgun (WGS) entry which is preliminary data.</text>
</comment>
<feature type="repeat" description="NHL" evidence="2">
    <location>
        <begin position="195"/>
        <end position="230"/>
    </location>
</feature>
<dbReference type="SUPFAM" id="SSF101898">
    <property type="entry name" value="NHL repeat"/>
    <property type="match status" value="1"/>
</dbReference>
<dbReference type="InterPro" id="IPR011042">
    <property type="entry name" value="6-blade_b-propeller_TolB-like"/>
</dbReference>
<organism evidence="4 5">
    <name type="scientific">Mesotoga prima</name>
    <dbReference type="NCBI Taxonomy" id="1184387"/>
    <lineage>
        <taxon>Bacteria</taxon>
        <taxon>Thermotogati</taxon>
        <taxon>Thermotogota</taxon>
        <taxon>Thermotogae</taxon>
        <taxon>Kosmotogales</taxon>
        <taxon>Kosmotogaceae</taxon>
        <taxon>Mesotoga</taxon>
    </lineage>
</organism>
<protein>
    <submittedName>
        <fullName evidence="4">NHL repeat protein</fullName>
    </submittedName>
</protein>
<dbReference type="InterPro" id="IPR001258">
    <property type="entry name" value="NHL_repeat"/>
</dbReference>
<dbReference type="EMBL" id="LGGP01000211">
    <property type="protein sequence ID" value="KUK80060.1"/>
    <property type="molecule type" value="Genomic_DNA"/>
</dbReference>
<keyword evidence="3" id="KW-0472">Membrane</keyword>
<dbReference type="PATRIC" id="fig|1184387.3.peg.1636"/>
<dbReference type="GO" id="GO:0008270">
    <property type="term" value="F:zinc ion binding"/>
    <property type="evidence" value="ECO:0007669"/>
    <property type="project" value="UniProtKB-KW"/>
</dbReference>
<proteinExistence type="predicted"/>
<dbReference type="Gene3D" id="2.120.10.30">
    <property type="entry name" value="TolB, C-terminal domain"/>
    <property type="match status" value="2"/>
</dbReference>
<evidence type="ECO:0000256" key="3">
    <source>
        <dbReference type="SAM" id="Phobius"/>
    </source>
</evidence>
<dbReference type="PANTHER" id="PTHR24104">
    <property type="entry name" value="E3 UBIQUITIN-PROTEIN LIGASE NHLRC1-RELATED"/>
    <property type="match status" value="1"/>
</dbReference>
<evidence type="ECO:0000256" key="1">
    <source>
        <dbReference type="ARBA" id="ARBA00022737"/>
    </source>
</evidence>
<accession>A0A101HNE5</accession>
<feature type="repeat" description="NHL" evidence="2">
    <location>
        <begin position="139"/>
        <end position="178"/>
    </location>
</feature>
<dbReference type="Pfam" id="PF01436">
    <property type="entry name" value="NHL"/>
    <property type="match status" value="2"/>
</dbReference>
<keyword evidence="1" id="KW-0677">Repeat</keyword>
<feature type="transmembrane region" description="Helical" evidence="3">
    <location>
        <begin position="20"/>
        <end position="40"/>
    </location>
</feature>
<sequence length="323" mass="35937">MIRSDRQNEMPKGVDFLKWFAILTVLIISSISLLGLSVTFEKSWGSQGNKDGQFSDPQGLASDGKDFIYVADTLNHRIQVFDSTRKHQMSFGRFGSERGEFLFPHDVVVDSKGSIYVADSQNGRVQKFDNENKFVKSWGSKGAEPGQFDGPMYIAIDGADTIYVGDAFNQRVQVFDGEGTLLLTVGAKVNMFEAMNPGNLASISGLSVDSNGNIYVSDDIMRRIQKFDSQGNYISNWASTYEGNWGQPGESVVDRFGNLFFINKMTSMILVLDPDGNFLFEWGGVGTTSGLFTKPFNICVDGKDNVFVLEQLGNRIQRFKINY</sequence>
<dbReference type="Proteomes" id="UP000054092">
    <property type="component" value="Unassembled WGS sequence"/>
</dbReference>